<feature type="domain" description="PNPLA" evidence="2">
    <location>
        <begin position="60"/>
        <end position="244"/>
    </location>
</feature>
<evidence type="ECO:0000256" key="1">
    <source>
        <dbReference type="ARBA" id="ARBA00023098"/>
    </source>
</evidence>
<organism evidence="3 4">
    <name type="scientific">Massilia cellulosiltytica</name>
    <dbReference type="NCBI Taxonomy" id="2683234"/>
    <lineage>
        <taxon>Bacteria</taxon>
        <taxon>Pseudomonadati</taxon>
        <taxon>Pseudomonadota</taxon>
        <taxon>Betaproteobacteria</taxon>
        <taxon>Burkholderiales</taxon>
        <taxon>Oxalobacteraceae</taxon>
        <taxon>Telluria group</taxon>
        <taxon>Massilia</taxon>
    </lineage>
</organism>
<dbReference type="SUPFAM" id="SSF52151">
    <property type="entry name" value="FabD/lysophospholipase-like"/>
    <property type="match status" value="1"/>
</dbReference>
<gene>
    <name evidence="3" type="ORF">GPY61_01430</name>
</gene>
<dbReference type="AlphaFoldDB" id="A0A7X3FV85"/>
<accession>A0A7X3FV85</accession>
<protein>
    <submittedName>
        <fullName evidence="3">Patatin-like phospholipase family protein</fullName>
    </submittedName>
</protein>
<sequence>MSALTFHAGPLALARIRTHGLRAADIAVVPAAAGGPKGLVFRALDQWMFGEWFPRAPRERVLIGSSIGAWRMAAACQRDPVQAFARLGELYSGQRYTSTKPSQEQIDAVVQGLLNEFVRGHEDDIVNHPHHRLHVLTVRGKRALAAPGHRHAEMRGFAAAALHNLFSRDKLAHLMDRVVLGDRRANTPWLRDRFDNFATHFAALTPENLAAGLLASGTLPMLMKPVRDIAGAPPGHYWDGGIIDYNLALPYARVAEQAPGDIVLYPHFSEHIVPGWLDKALPWRRAARGPNRGWLDNVLIVAPSHAFLAKMPRGKIIDRSDFKFYGLDHDARVRAWSRAMDEGERLRDAFTAFVNKPDIARIRPL</sequence>
<evidence type="ECO:0000259" key="2">
    <source>
        <dbReference type="Pfam" id="PF01734"/>
    </source>
</evidence>
<proteinExistence type="predicted"/>
<dbReference type="GO" id="GO:0006629">
    <property type="term" value="P:lipid metabolic process"/>
    <property type="evidence" value="ECO:0007669"/>
    <property type="project" value="UniProtKB-KW"/>
</dbReference>
<dbReference type="Pfam" id="PF01734">
    <property type="entry name" value="Patatin"/>
    <property type="match status" value="1"/>
</dbReference>
<dbReference type="Proteomes" id="UP000443353">
    <property type="component" value="Unassembled WGS sequence"/>
</dbReference>
<evidence type="ECO:0000313" key="3">
    <source>
        <dbReference type="EMBL" id="MVW58586.1"/>
    </source>
</evidence>
<reference evidence="3 4" key="1">
    <citation type="submission" date="2019-12" db="EMBL/GenBank/DDBJ databases">
        <authorList>
            <person name="Li C."/>
            <person name="Zhao J."/>
        </authorList>
    </citation>
    <scope>NUCLEOTIDE SEQUENCE [LARGE SCALE GENOMIC DNA]</scope>
    <source>
        <strain evidence="3 4">NEAU-DD11</strain>
    </source>
</reference>
<dbReference type="InterPro" id="IPR002641">
    <property type="entry name" value="PNPLA_dom"/>
</dbReference>
<keyword evidence="1" id="KW-0443">Lipid metabolism</keyword>
<dbReference type="EMBL" id="WSES01000001">
    <property type="protein sequence ID" value="MVW58586.1"/>
    <property type="molecule type" value="Genomic_DNA"/>
</dbReference>
<dbReference type="InterPro" id="IPR016035">
    <property type="entry name" value="Acyl_Trfase/lysoPLipase"/>
</dbReference>
<comment type="caution">
    <text evidence="3">The sequence shown here is derived from an EMBL/GenBank/DDBJ whole genome shotgun (WGS) entry which is preliminary data.</text>
</comment>
<dbReference type="RefSeq" id="WP_056126585.1">
    <property type="nucleotide sequence ID" value="NZ_WSES01000001.1"/>
</dbReference>
<keyword evidence="4" id="KW-1185">Reference proteome</keyword>
<name>A0A7X3FV85_9BURK</name>
<evidence type="ECO:0000313" key="4">
    <source>
        <dbReference type="Proteomes" id="UP000443353"/>
    </source>
</evidence>